<name>A0A844FFW7_9FIRM</name>
<feature type="transmembrane region" description="Helical" evidence="1">
    <location>
        <begin position="27"/>
        <end position="44"/>
    </location>
</feature>
<dbReference type="Proteomes" id="UP000462760">
    <property type="component" value="Unassembled WGS sequence"/>
</dbReference>
<proteinExistence type="predicted"/>
<dbReference type="NCBIfam" id="TIGR02849">
    <property type="entry name" value="spore_III_AD"/>
    <property type="match status" value="1"/>
</dbReference>
<evidence type="ECO:0000256" key="1">
    <source>
        <dbReference type="SAM" id="Phobius"/>
    </source>
</evidence>
<evidence type="ECO:0000313" key="3">
    <source>
        <dbReference type="EMBL" id="MSS42869.1"/>
    </source>
</evidence>
<keyword evidence="1" id="KW-0812">Transmembrane</keyword>
<sequence length="128" mass="14108">MEIFQIVGIGLVATMMIVFLKDQKPEFALLISVATSIIIFYFVIDKFQVVVQVLTNLAKNANVDFIYFTTILKIIGIAYVVEFGAQISRDAGEESIASKIELGGKVIIMVLGLPILMALMDLIIKILP</sequence>
<dbReference type="InterPro" id="IPR025664">
    <property type="entry name" value="Spore_III_AC/AD"/>
</dbReference>
<reference evidence="3 4" key="1">
    <citation type="submission" date="2019-08" db="EMBL/GenBank/DDBJ databases">
        <title>In-depth cultivation of the pig gut microbiome towards novel bacterial diversity and tailored functional studies.</title>
        <authorList>
            <person name="Wylensek D."/>
            <person name="Hitch T.C.A."/>
            <person name="Clavel T."/>
        </authorList>
    </citation>
    <scope>NUCLEOTIDE SEQUENCE [LARGE SCALE GENOMIC DNA]</scope>
    <source>
        <strain evidence="3 4">Med78-601-WT-4W-RMD-3</strain>
    </source>
</reference>
<dbReference type="EMBL" id="VULR01000004">
    <property type="protein sequence ID" value="MSS42869.1"/>
    <property type="molecule type" value="Genomic_DNA"/>
</dbReference>
<dbReference type="AlphaFoldDB" id="A0A844FFW7"/>
<protein>
    <submittedName>
        <fullName evidence="3">Stage III sporulation protein AD</fullName>
    </submittedName>
</protein>
<accession>A0A844FFW7</accession>
<reference evidence="2" key="2">
    <citation type="submission" date="2022-01" db="EMBL/GenBank/DDBJ databases">
        <title>Collection of gut derived symbiotic bacterial strains cultured from healthy donors.</title>
        <authorList>
            <person name="Lin H."/>
            <person name="Kohout C."/>
            <person name="Waligurski E."/>
            <person name="Pamer E.G."/>
        </authorList>
    </citation>
    <scope>NUCLEOTIDE SEQUENCE</scope>
    <source>
        <strain evidence="2">MSK.14.39</strain>
    </source>
</reference>
<keyword evidence="5" id="KW-1185">Reference proteome</keyword>
<dbReference type="EMBL" id="JAKNID010000004">
    <property type="protein sequence ID" value="MCG4564228.1"/>
    <property type="molecule type" value="Genomic_DNA"/>
</dbReference>
<gene>
    <name evidence="3" type="primary">spoIIIAD</name>
    <name evidence="3" type="ORF">FYJ27_03860</name>
    <name evidence="2" type="ORF">L0P62_02095</name>
</gene>
<organism evidence="3 4">
    <name type="scientific">Anaerosalibacter bizertensis</name>
    <dbReference type="NCBI Taxonomy" id="932217"/>
    <lineage>
        <taxon>Bacteria</taxon>
        <taxon>Bacillati</taxon>
        <taxon>Bacillota</taxon>
        <taxon>Tissierellia</taxon>
        <taxon>Tissierellales</taxon>
        <taxon>Sporanaerobacteraceae</taxon>
        <taxon>Anaerosalibacter</taxon>
    </lineage>
</organism>
<feature type="transmembrane region" description="Helical" evidence="1">
    <location>
        <begin position="106"/>
        <end position="127"/>
    </location>
</feature>
<comment type="caution">
    <text evidence="3">The sequence shown here is derived from an EMBL/GenBank/DDBJ whole genome shotgun (WGS) entry which is preliminary data.</text>
</comment>
<feature type="transmembrane region" description="Helical" evidence="1">
    <location>
        <begin position="64"/>
        <end position="85"/>
    </location>
</feature>
<dbReference type="Pfam" id="PF06686">
    <property type="entry name" value="SpoIIIAC"/>
    <property type="match status" value="2"/>
</dbReference>
<dbReference type="InterPro" id="IPR014211">
    <property type="entry name" value="Spore_III_AD"/>
</dbReference>
<dbReference type="Proteomes" id="UP001108123">
    <property type="component" value="Unassembled WGS sequence"/>
</dbReference>
<evidence type="ECO:0000313" key="4">
    <source>
        <dbReference type="Proteomes" id="UP000462760"/>
    </source>
</evidence>
<keyword evidence="1" id="KW-0472">Membrane</keyword>
<evidence type="ECO:0000313" key="2">
    <source>
        <dbReference type="EMBL" id="MCG4564228.1"/>
    </source>
</evidence>
<evidence type="ECO:0000313" key="5">
    <source>
        <dbReference type="Proteomes" id="UP001108123"/>
    </source>
</evidence>
<feature type="transmembrane region" description="Helical" evidence="1">
    <location>
        <begin position="6"/>
        <end position="20"/>
    </location>
</feature>
<keyword evidence="1" id="KW-1133">Transmembrane helix</keyword>
<dbReference type="RefSeq" id="WP_216383708.1">
    <property type="nucleotide sequence ID" value="NZ_JAHLOA010000004.1"/>
</dbReference>